<evidence type="ECO:0000313" key="2">
    <source>
        <dbReference type="EMBL" id="GAA0169410.1"/>
    </source>
</evidence>
<gene>
    <name evidence="2" type="ORF">LIER_40753</name>
</gene>
<reference evidence="2 3" key="1">
    <citation type="submission" date="2024-01" db="EMBL/GenBank/DDBJ databases">
        <title>The complete chloroplast genome sequence of Lithospermum erythrorhizon: insights into the phylogenetic relationship among Boraginaceae species and the maternal lineages of purple gromwells.</title>
        <authorList>
            <person name="Okada T."/>
            <person name="Watanabe K."/>
        </authorList>
    </citation>
    <scope>NUCLEOTIDE SEQUENCE [LARGE SCALE GENOMIC DNA]</scope>
</reference>
<comment type="caution">
    <text evidence="2">The sequence shown here is derived from an EMBL/GenBank/DDBJ whole genome shotgun (WGS) entry which is preliminary data.</text>
</comment>
<feature type="region of interest" description="Disordered" evidence="1">
    <location>
        <begin position="1"/>
        <end position="111"/>
    </location>
</feature>
<organism evidence="2 3">
    <name type="scientific">Lithospermum erythrorhizon</name>
    <name type="common">Purple gromwell</name>
    <name type="synonym">Lithospermum officinale var. erythrorhizon</name>
    <dbReference type="NCBI Taxonomy" id="34254"/>
    <lineage>
        <taxon>Eukaryota</taxon>
        <taxon>Viridiplantae</taxon>
        <taxon>Streptophyta</taxon>
        <taxon>Embryophyta</taxon>
        <taxon>Tracheophyta</taxon>
        <taxon>Spermatophyta</taxon>
        <taxon>Magnoliopsida</taxon>
        <taxon>eudicotyledons</taxon>
        <taxon>Gunneridae</taxon>
        <taxon>Pentapetalae</taxon>
        <taxon>asterids</taxon>
        <taxon>lamiids</taxon>
        <taxon>Boraginales</taxon>
        <taxon>Boraginaceae</taxon>
        <taxon>Boraginoideae</taxon>
        <taxon>Lithospermeae</taxon>
        <taxon>Lithospermum</taxon>
    </lineage>
</organism>
<sequence>MAGLVYDKVFYSDNRGKPPSRDELVKTKPRESLVPEAVASSPLASGATLPTPSINPLVKRMASDGPPPTQPPKKAKTSSAVQKKKGSQLLARDSSPEGSQHSSPVEVVVTRPPVVTLDSSTTVSDQDMGRRTETADRRLSLRIKHSFPLPFSASVVEDEILPLREEVAPKVPQEEAGPSTPRLPRYSEEVSQVKREADLALASTADEAESARIHFVNSTLRSFLSSPTYEKRVGNEFPAYFHSIVASTQGIFSVLAALFNEEVTGRPDWYRGLTLVIREGAVLLKEGGETPTPLLEENPL</sequence>
<dbReference type="AlphaFoldDB" id="A0AAV3R0N1"/>
<feature type="compositionally biased region" description="Basic and acidic residues" evidence="1">
    <location>
        <begin position="14"/>
        <end position="33"/>
    </location>
</feature>
<dbReference type="EMBL" id="BAABME010024068">
    <property type="protein sequence ID" value="GAA0169410.1"/>
    <property type="molecule type" value="Genomic_DNA"/>
</dbReference>
<evidence type="ECO:0000256" key="1">
    <source>
        <dbReference type="SAM" id="MobiDB-lite"/>
    </source>
</evidence>
<proteinExistence type="predicted"/>
<evidence type="ECO:0000313" key="3">
    <source>
        <dbReference type="Proteomes" id="UP001454036"/>
    </source>
</evidence>
<accession>A0AAV3R0N1</accession>
<protein>
    <submittedName>
        <fullName evidence="2">Uncharacterized protein</fullName>
    </submittedName>
</protein>
<dbReference type="Proteomes" id="UP001454036">
    <property type="component" value="Unassembled WGS sequence"/>
</dbReference>
<name>A0AAV3R0N1_LITER</name>
<keyword evidence="3" id="KW-1185">Reference proteome</keyword>